<protein>
    <submittedName>
        <fullName evidence="7">Hemin receptor</fullName>
    </submittedName>
</protein>
<organism evidence="7 8">
    <name type="scientific">Sulfurifustis variabilis</name>
    <dbReference type="NCBI Taxonomy" id="1675686"/>
    <lineage>
        <taxon>Bacteria</taxon>
        <taxon>Pseudomonadati</taxon>
        <taxon>Pseudomonadota</taxon>
        <taxon>Gammaproteobacteria</taxon>
        <taxon>Acidiferrobacterales</taxon>
        <taxon>Acidiferrobacteraceae</taxon>
        <taxon>Sulfurifustis</taxon>
    </lineage>
</organism>
<dbReference type="GO" id="GO:0071500">
    <property type="term" value="P:cellular response to nitrosative stress"/>
    <property type="evidence" value="ECO:0007669"/>
    <property type="project" value="TreeGrafter"/>
</dbReference>
<dbReference type="Gene3D" id="1.10.490.10">
    <property type="entry name" value="Globins"/>
    <property type="match status" value="1"/>
</dbReference>
<dbReference type="GO" id="GO:0008941">
    <property type="term" value="F:nitric oxide dioxygenase NAD(P)H activity"/>
    <property type="evidence" value="ECO:0007669"/>
    <property type="project" value="TreeGrafter"/>
</dbReference>
<dbReference type="PANTHER" id="PTHR43396:SF3">
    <property type="entry name" value="FLAVOHEMOPROTEIN"/>
    <property type="match status" value="1"/>
</dbReference>
<evidence type="ECO:0000256" key="5">
    <source>
        <dbReference type="RuleBase" id="RU000356"/>
    </source>
</evidence>
<dbReference type="GO" id="GO:0019825">
    <property type="term" value="F:oxygen binding"/>
    <property type="evidence" value="ECO:0007669"/>
    <property type="project" value="InterPro"/>
</dbReference>
<dbReference type="AlphaFoldDB" id="A0A1B4V7H3"/>
<evidence type="ECO:0000256" key="3">
    <source>
        <dbReference type="ARBA" id="ARBA00022723"/>
    </source>
</evidence>
<evidence type="ECO:0000256" key="2">
    <source>
        <dbReference type="ARBA" id="ARBA00022621"/>
    </source>
</evidence>
<dbReference type="GO" id="GO:0020037">
    <property type="term" value="F:heme binding"/>
    <property type="evidence" value="ECO:0007669"/>
    <property type="project" value="InterPro"/>
</dbReference>
<keyword evidence="4" id="KW-0408">Iron</keyword>
<dbReference type="PANTHER" id="PTHR43396">
    <property type="entry name" value="FLAVOHEMOPROTEIN"/>
    <property type="match status" value="1"/>
</dbReference>
<gene>
    <name evidence="7" type="ORF">SVA_2910</name>
</gene>
<dbReference type="KEGG" id="sva:SVA_2910"/>
<evidence type="ECO:0000313" key="8">
    <source>
        <dbReference type="Proteomes" id="UP000218899"/>
    </source>
</evidence>
<comment type="similarity">
    <text evidence="5">Belongs to the globin family.</text>
</comment>
<keyword evidence="2 5" id="KW-0561">Oxygen transport</keyword>
<feature type="domain" description="Globin" evidence="6">
    <location>
        <begin position="1"/>
        <end position="134"/>
    </location>
</feature>
<sequence length="146" mass="15704">MTPKQKLLVQATFTQVAPIADQAAALFYRRLFELDPSLKALFRGDMREQGAKLMRMIAMAVNGLDRMSELVPVVQDLGRRHVAYGVTAAHYETVGAALLWTLGQGLGPSFTPEVREAWGAVYGVLAQTMIDAAYGEPSHAGVAAAG</sequence>
<dbReference type="SUPFAM" id="SSF46458">
    <property type="entry name" value="Globin-like"/>
    <property type="match status" value="1"/>
</dbReference>
<dbReference type="InterPro" id="IPR012292">
    <property type="entry name" value="Globin/Proto"/>
</dbReference>
<keyword evidence="5" id="KW-0813">Transport</keyword>
<dbReference type="EMBL" id="AP014936">
    <property type="protein sequence ID" value="BAU49458.1"/>
    <property type="molecule type" value="Genomic_DNA"/>
</dbReference>
<dbReference type="InterPro" id="IPR000971">
    <property type="entry name" value="Globin"/>
</dbReference>
<dbReference type="InterPro" id="IPR009050">
    <property type="entry name" value="Globin-like_sf"/>
</dbReference>
<reference evidence="7 8" key="1">
    <citation type="submission" date="2015-08" db="EMBL/GenBank/DDBJ databases">
        <title>Complete genome sequence of Sulfurifustis variabilis.</title>
        <authorList>
            <person name="Miura A."/>
            <person name="Kojima H."/>
            <person name="Fukui M."/>
        </authorList>
    </citation>
    <scope>NUCLEOTIDE SEQUENCE [LARGE SCALE GENOMIC DNA]</scope>
    <source>
        <strain evidence="8">skN76</strain>
    </source>
</reference>
<dbReference type="GO" id="GO:0005344">
    <property type="term" value="F:oxygen carrier activity"/>
    <property type="evidence" value="ECO:0007669"/>
    <property type="project" value="UniProtKB-KW"/>
</dbReference>
<keyword evidence="3" id="KW-0479">Metal-binding</keyword>
<keyword evidence="7" id="KW-0675">Receptor</keyword>
<keyword evidence="8" id="KW-1185">Reference proteome</keyword>
<evidence type="ECO:0000256" key="4">
    <source>
        <dbReference type="ARBA" id="ARBA00023004"/>
    </source>
</evidence>
<dbReference type="RefSeq" id="WP_096461861.1">
    <property type="nucleotide sequence ID" value="NZ_AP014936.1"/>
</dbReference>
<dbReference type="Proteomes" id="UP000218899">
    <property type="component" value="Chromosome"/>
</dbReference>
<dbReference type="GO" id="GO:0046210">
    <property type="term" value="P:nitric oxide catabolic process"/>
    <property type="evidence" value="ECO:0007669"/>
    <property type="project" value="TreeGrafter"/>
</dbReference>
<name>A0A1B4V7H3_9GAMM</name>
<evidence type="ECO:0000259" key="6">
    <source>
        <dbReference type="PROSITE" id="PS01033"/>
    </source>
</evidence>
<evidence type="ECO:0000313" key="7">
    <source>
        <dbReference type="EMBL" id="BAU49458.1"/>
    </source>
</evidence>
<proteinExistence type="inferred from homology"/>
<dbReference type="PROSITE" id="PS01033">
    <property type="entry name" value="GLOBIN"/>
    <property type="match status" value="1"/>
</dbReference>
<evidence type="ECO:0000256" key="1">
    <source>
        <dbReference type="ARBA" id="ARBA00022617"/>
    </source>
</evidence>
<accession>A0A1B4V7H3</accession>
<keyword evidence="1 5" id="KW-0349">Heme</keyword>
<dbReference type="GO" id="GO:0071949">
    <property type="term" value="F:FAD binding"/>
    <property type="evidence" value="ECO:0007669"/>
    <property type="project" value="TreeGrafter"/>
</dbReference>
<dbReference type="OrthoDB" id="9801223at2"/>
<dbReference type="Pfam" id="PF00042">
    <property type="entry name" value="Globin"/>
    <property type="match status" value="1"/>
</dbReference>
<dbReference type="GO" id="GO:0046872">
    <property type="term" value="F:metal ion binding"/>
    <property type="evidence" value="ECO:0007669"/>
    <property type="project" value="UniProtKB-KW"/>
</dbReference>
<dbReference type="CDD" id="cd12131">
    <property type="entry name" value="HGbI-like"/>
    <property type="match status" value="1"/>
</dbReference>